<proteinExistence type="predicted"/>
<name>A0A4P8PKB9_9VIRU</name>
<reference evidence="1 2" key="1">
    <citation type="submission" date="2018-12" db="EMBL/GenBank/DDBJ databases">
        <title>Singled stranded DNA viruses identified in blackflies (Austrosimulium ungulatum) sampled in New Zealand.</title>
        <authorList>
            <person name="Kraberger S."/>
            <person name="Fontenele R.S."/>
            <person name="Schmidlin K."/>
            <person name="Walters M."/>
            <person name="Varsani A."/>
        </authorList>
    </citation>
    <scope>NUCLEOTIDE SEQUENCE [LARGE SCALE GENOMIC DNA]</scope>
    <source>
        <strain evidence="1">126</strain>
    </source>
</reference>
<dbReference type="Pfam" id="PF20577">
    <property type="entry name" value="Phage_ORF5"/>
    <property type="match status" value="1"/>
</dbReference>
<dbReference type="Proteomes" id="UP000324370">
    <property type="component" value="Segment"/>
</dbReference>
<evidence type="ECO:0000313" key="2">
    <source>
        <dbReference type="Proteomes" id="UP000324370"/>
    </source>
</evidence>
<dbReference type="EMBL" id="MK249192">
    <property type="protein sequence ID" value="QCQ84932.1"/>
    <property type="molecule type" value="Genomic_DNA"/>
</dbReference>
<accession>A0A4P8PKB9</accession>
<sequence>MILGVYSVFDNAAKAYLPPIFFRSKGEAVRGFVDAINSDGHQFQKHASDYALFELGSFDDSNGFVQSFAAPIRVMSAHEAVPSGS</sequence>
<organism evidence="1 2">
    <name type="scientific">Blackfly microvirus SF02</name>
    <dbReference type="NCBI Taxonomy" id="2576452"/>
    <lineage>
        <taxon>Viruses</taxon>
        <taxon>Monodnaviria</taxon>
        <taxon>Sangervirae</taxon>
        <taxon>Phixviricota</taxon>
        <taxon>Malgrandaviricetes</taxon>
        <taxon>Petitvirales</taxon>
        <taxon>Microviridae</taxon>
        <taxon>Microvirus</taxon>
    </lineage>
</organism>
<evidence type="ECO:0000313" key="1">
    <source>
        <dbReference type="EMBL" id="QCQ84932.1"/>
    </source>
</evidence>
<protein>
    <submittedName>
        <fullName evidence="1">Nonstructural protein</fullName>
    </submittedName>
</protein>
<dbReference type="InterPro" id="IPR046781">
    <property type="entry name" value="Phage_ORF5"/>
</dbReference>